<dbReference type="EMBL" id="JAUSUQ010000009">
    <property type="protein sequence ID" value="MDQ0339803.1"/>
    <property type="molecule type" value="Genomic_DNA"/>
</dbReference>
<feature type="domain" description="AtuA-like ferredoxin-fold" evidence="1">
    <location>
        <begin position="4"/>
        <end position="102"/>
    </location>
</feature>
<protein>
    <recommendedName>
        <fullName evidence="1">AtuA-like ferredoxin-fold domain-containing protein</fullName>
    </recommendedName>
</protein>
<evidence type="ECO:0000259" key="1">
    <source>
        <dbReference type="Pfam" id="PF23544"/>
    </source>
</evidence>
<sequence>MAKVQLRYVAQARSGDKGNTCDLGLFAKTKEMYEVFKREVTAEKVKAHFEPLVEGEVSRYEVDNVYALKFVLEDALGGGAPSSLRTDNLGKSFGSNLLRLEIEVPDELLTGEHCIKVPPGKT</sequence>
<evidence type="ECO:0000313" key="2">
    <source>
        <dbReference type="EMBL" id="MDQ0339803.1"/>
    </source>
</evidence>
<proteinExistence type="predicted"/>
<keyword evidence="3" id="KW-1185">Reference proteome</keyword>
<dbReference type="RefSeq" id="WP_307340335.1">
    <property type="nucleotide sequence ID" value="NZ_JAUSUQ010000009.1"/>
</dbReference>
<comment type="caution">
    <text evidence="2">The sequence shown here is derived from an EMBL/GenBank/DDBJ whole genome shotgun (WGS) entry which is preliminary data.</text>
</comment>
<dbReference type="InterPro" id="IPR056362">
    <property type="entry name" value="AtuA-like_ferredoxin_dom"/>
</dbReference>
<name>A0ABU0CTQ5_9BACI</name>
<accession>A0ABU0CTQ5</accession>
<reference evidence="2 3" key="1">
    <citation type="submission" date="2023-07" db="EMBL/GenBank/DDBJ databases">
        <title>Genomic Encyclopedia of Type Strains, Phase IV (KMG-IV): sequencing the most valuable type-strain genomes for metagenomic binning, comparative biology and taxonomic classification.</title>
        <authorList>
            <person name="Goeker M."/>
        </authorList>
    </citation>
    <scope>NUCLEOTIDE SEQUENCE [LARGE SCALE GENOMIC DNA]</scope>
    <source>
        <strain evidence="2 3">DSM 17740</strain>
    </source>
</reference>
<gene>
    <name evidence="2" type="ORF">J2S00_002596</name>
</gene>
<dbReference type="PANTHER" id="PTHR47708">
    <property type="match status" value="1"/>
</dbReference>
<evidence type="ECO:0000313" key="3">
    <source>
        <dbReference type="Proteomes" id="UP001232445"/>
    </source>
</evidence>
<dbReference type="Proteomes" id="UP001232445">
    <property type="component" value="Unassembled WGS sequence"/>
</dbReference>
<dbReference type="Pfam" id="PF23544">
    <property type="entry name" value="AtuA_ferredoxin"/>
    <property type="match status" value="1"/>
</dbReference>
<organism evidence="2 3">
    <name type="scientific">Caldalkalibacillus uzonensis</name>
    <dbReference type="NCBI Taxonomy" id="353224"/>
    <lineage>
        <taxon>Bacteria</taxon>
        <taxon>Bacillati</taxon>
        <taxon>Bacillota</taxon>
        <taxon>Bacilli</taxon>
        <taxon>Bacillales</taxon>
        <taxon>Bacillaceae</taxon>
        <taxon>Caldalkalibacillus</taxon>
    </lineage>
</organism>
<dbReference type="PANTHER" id="PTHR47708:SF2">
    <property type="entry name" value="SI:CH73-132F6.5"/>
    <property type="match status" value="1"/>
</dbReference>